<keyword evidence="1" id="KW-0472">Membrane</keyword>
<organism evidence="2 3">
    <name type="scientific">Levilactobacillus namurensis DSM 19117</name>
    <dbReference type="NCBI Taxonomy" id="1423773"/>
    <lineage>
        <taxon>Bacteria</taxon>
        <taxon>Bacillati</taxon>
        <taxon>Bacillota</taxon>
        <taxon>Bacilli</taxon>
        <taxon>Lactobacillales</taxon>
        <taxon>Lactobacillaceae</taxon>
        <taxon>Levilactobacillus</taxon>
    </lineage>
</organism>
<comment type="caution">
    <text evidence="2">The sequence shown here is derived from an EMBL/GenBank/DDBJ whole genome shotgun (WGS) entry which is preliminary data.</text>
</comment>
<evidence type="ECO:0008006" key="4">
    <source>
        <dbReference type="Google" id="ProtNLM"/>
    </source>
</evidence>
<name>A0A0R1K0X8_9LACO</name>
<dbReference type="Proteomes" id="UP000051162">
    <property type="component" value="Unassembled WGS sequence"/>
</dbReference>
<dbReference type="EMBL" id="AZDT01000053">
    <property type="protein sequence ID" value="KRK73810.1"/>
    <property type="molecule type" value="Genomic_DNA"/>
</dbReference>
<dbReference type="OrthoDB" id="2299708at2"/>
<keyword evidence="1" id="KW-1133">Transmembrane helix</keyword>
<keyword evidence="3" id="KW-1185">Reference proteome</keyword>
<evidence type="ECO:0000256" key="1">
    <source>
        <dbReference type="SAM" id="Phobius"/>
    </source>
</evidence>
<accession>A0A0R1K0X8</accession>
<evidence type="ECO:0000313" key="2">
    <source>
        <dbReference type="EMBL" id="KRK73810.1"/>
    </source>
</evidence>
<dbReference type="Pfam" id="PF11877">
    <property type="entry name" value="DUF3397"/>
    <property type="match status" value="1"/>
</dbReference>
<dbReference type="RefSeq" id="WP_056944568.1">
    <property type="nucleotide sequence ID" value="NZ_AZDT01000053.1"/>
</dbReference>
<dbReference type="GeneID" id="84782135"/>
<sequence>MTFWTSPAAPLVILIVGWLVIRGIKHRLRRHWPAQVVTWDLMTPLLIICSLLLIPAGAGRWLPWLVMGWMVLGMGVAIVQAIRRHELLYPVFFKTFWRLTDVYWVVGFSLCFLLTIS</sequence>
<feature type="transmembrane region" description="Helical" evidence="1">
    <location>
        <begin position="36"/>
        <end position="55"/>
    </location>
</feature>
<keyword evidence="1" id="KW-0812">Transmembrane</keyword>
<reference evidence="2 3" key="1">
    <citation type="journal article" date="2015" name="Genome Announc.">
        <title>Expanding the biotechnology potential of lactobacilli through comparative genomics of 213 strains and associated genera.</title>
        <authorList>
            <person name="Sun Z."/>
            <person name="Harris H.M."/>
            <person name="McCann A."/>
            <person name="Guo C."/>
            <person name="Argimon S."/>
            <person name="Zhang W."/>
            <person name="Yang X."/>
            <person name="Jeffery I.B."/>
            <person name="Cooney J.C."/>
            <person name="Kagawa T.F."/>
            <person name="Liu W."/>
            <person name="Song Y."/>
            <person name="Salvetti E."/>
            <person name="Wrobel A."/>
            <person name="Rasinkangas P."/>
            <person name="Parkhill J."/>
            <person name="Rea M.C."/>
            <person name="O'Sullivan O."/>
            <person name="Ritari J."/>
            <person name="Douillard F.P."/>
            <person name="Paul Ross R."/>
            <person name="Yang R."/>
            <person name="Briner A.E."/>
            <person name="Felis G.E."/>
            <person name="de Vos W.M."/>
            <person name="Barrangou R."/>
            <person name="Klaenhammer T.R."/>
            <person name="Caufield P.W."/>
            <person name="Cui Y."/>
            <person name="Zhang H."/>
            <person name="O'Toole P.W."/>
        </authorList>
    </citation>
    <scope>NUCLEOTIDE SEQUENCE [LARGE SCALE GENOMIC DNA]</scope>
    <source>
        <strain evidence="2 3">DSM 19117</strain>
    </source>
</reference>
<dbReference type="PATRIC" id="fig|1423773.3.peg.190"/>
<protein>
    <recommendedName>
        <fullName evidence="4">Integral membrane protein</fullName>
    </recommendedName>
</protein>
<evidence type="ECO:0000313" key="3">
    <source>
        <dbReference type="Proteomes" id="UP000051162"/>
    </source>
</evidence>
<gene>
    <name evidence="2" type="ORF">FD30_GL000188</name>
</gene>
<feature type="transmembrane region" description="Helical" evidence="1">
    <location>
        <begin position="6"/>
        <end position="24"/>
    </location>
</feature>
<proteinExistence type="predicted"/>
<feature type="transmembrane region" description="Helical" evidence="1">
    <location>
        <begin position="61"/>
        <end position="83"/>
    </location>
</feature>
<dbReference type="AlphaFoldDB" id="A0A0R1K0X8"/>
<feature type="transmembrane region" description="Helical" evidence="1">
    <location>
        <begin position="95"/>
        <end position="116"/>
    </location>
</feature>
<dbReference type="InterPro" id="IPR024515">
    <property type="entry name" value="DUF3397"/>
</dbReference>